<name>A0A9Q9B0V5_9PEZI</name>
<accession>A0A9Q9B0V5</accession>
<dbReference type="SUPFAM" id="SSF51445">
    <property type="entry name" value="(Trans)glycosidases"/>
    <property type="match status" value="1"/>
</dbReference>
<evidence type="ECO:0000259" key="4">
    <source>
        <dbReference type="Pfam" id="PF18120"/>
    </source>
</evidence>
<dbReference type="GO" id="GO:0009341">
    <property type="term" value="C:beta-galactosidase complex"/>
    <property type="evidence" value="ECO:0007669"/>
    <property type="project" value="InterPro"/>
</dbReference>
<dbReference type="InterPro" id="IPR017853">
    <property type="entry name" value="GH"/>
</dbReference>
<keyword evidence="1 5" id="KW-0378">Hydrolase</keyword>
<dbReference type="OrthoDB" id="1657402at2759"/>
<reference evidence="5" key="1">
    <citation type="submission" date="2022-06" db="EMBL/GenBank/DDBJ databases">
        <title>Complete genome sequences of two strains of the flax pathogen Septoria linicola.</title>
        <authorList>
            <person name="Lapalu N."/>
            <person name="Simon A."/>
            <person name="Demenou B."/>
            <person name="Paumier D."/>
            <person name="Guillot M.-P."/>
            <person name="Gout L."/>
            <person name="Valade R."/>
        </authorList>
    </citation>
    <scope>NUCLEOTIDE SEQUENCE</scope>
    <source>
        <strain evidence="5">SE15195</strain>
    </source>
</reference>
<dbReference type="Proteomes" id="UP001056384">
    <property type="component" value="Chromosome 7"/>
</dbReference>
<dbReference type="GO" id="GO:0004565">
    <property type="term" value="F:beta-galactosidase activity"/>
    <property type="evidence" value="ECO:0007669"/>
    <property type="project" value="InterPro"/>
</dbReference>
<evidence type="ECO:0000259" key="3">
    <source>
        <dbReference type="Pfam" id="PF02449"/>
    </source>
</evidence>
<dbReference type="InterPro" id="IPR040719">
    <property type="entry name" value="DUF5597"/>
</dbReference>
<keyword evidence="6" id="KW-1185">Reference proteome</keyword>
<dbReference type="AlphaFoldDB" id="A0A9Q9B0V5"/>
<sequence length="565" mass="62877">MPASIPHLRSTGNCQQLIVHDVPFLMLGGEVQKSQFSSASYMKEVWPKLEAANLNTVFGSVAWEQIEPVEDSFNFEELDRIILDARQHGLHLVLLWFGSFKNALSTYTPAWVKQNPARFLRAELGASDGKNKVADALSIFGAEAVKSDAKAFAALMRHIKEIDEAHSTVVMVQVENEVGLLGDSRDRSELAQQAWSHQSQAQLISIVQQDWPSLNEQIKSNLSGLQSIDPDALRSWDDIPGDKTQIGELFMAYHFAQYVETVAKAGRHEYPLPLYTNVWQNYGDDTKDNNVPNVVAGDDKPGDYPSGGGVTNVLDIWKLFAPSLALIGPDIFLNDYEASCAAYRHRDQGLLIPEQRRDEYGARRIWPAYGTHKAIGVAPFAIDTLSLEENPFARHYALLSKVSKQVVEALAGLDRSFGFFFDELHQDGSDPSPPQYKTFGQWDLTVERAHVFGKPSAGSGMIIHTTKNEFLLVGWGFQVSWRSTDPRACFNGLLKFAEKEVAEDGELKTLRLLNGDETRSGKVAIMPSPDPDYGGFPVAITIPARTGITLVEPYALFEDELEYRN</sequence>
<keyword evidence="2" id="KW-0326">Glycosidase</keyword>
<evidence type="ECO:0000313" key="5">
    <source>
        <dbReference type="EMBL" id="USW55251.1"/>
    </source>
</evidence>
<dbReference type="Gene3D" id="3.20.20.80">
    <property type="entry name" value="Glycosidases"/>
    <property type="match status" value="1"/>
</dbReference>
<dbReference type="EMBL" id="CP099424">
    <property type="protein sequence ID" value="USW55251.1"/>
    <property type="molecule type" value="Genomic_DNA"/>
</dbReference>
<dbReference type="Gene3D" id="2.60.220.20">
    <property type="entry name" value="putative beta-Galactosidase from caulobacter crescentus"/>
    <property type="match status" value="1"/>
</dbReference>
<feature type="domain" description="Glycoside hydrolase family 42 N-terminal" evidence="3">
    <location>
        <begin position="45"/>
        <end position="199"/>
    </location>
</feature>
<feature type="domain" description="DUF5597" evidence="4">
    <location>
        <begin position="392"/>
        <end position="522"/>
    </location>
</feature>
<dbReference type="Pfam" id="PF02449">
    <property type="entry name" value="Glyco_hydro_42"/>
    <property type="match status" value="1"/>
</dbReference>
<evidence type="ECO:0000256" key="1">
    <source>
        <dbReference type="ARBA" id="ARBA00022801"/>
    </source>
</evidence>
<protein>
    <submittedName>
        <fullName evidence="5">Glycoside hydrolase, family 35, glycoside hydrolase, family 42</fullName>
    </submittedName>
</protein>
<dbReference type="Pfam" id="PF18120">
    <property type="entry name" value="DUF5597"/>
    <property type="match status" value="1"/>
</dbReference>
<dbReference type="GO" id="GO:0005975">
    <property type="term" value="P:carbohydrate metabolic process"/>
    <property type="evidence" value="ECO:0007669"/>
    <property type="project" value="InterPro"/>
</dbReference>
<organism evidence="5 6">
    <name type="scientific">Septoria linicola</name>
    <dbReference type="NCBI Taxonomy" id="215465"/>
    <lineage>
        <taxon>Eukaryota</taxon>
        <taxon>Fungi</taxon>
        <taxon>Dikarya</taxon>
        <taxon>Ascomycota</taxon>
        <taxon>Pezizomycotina</taxon>
        <taxon>Dothideomycetes</taxon>
        <taxon>Dothideomycetidae</taxon>
        <taxon>Mycosphaerellales</taxon>
        <taxon>Mycosphaerellaceae</taxon>
        <taxon>Septoria</taxon>
    </lineage>
</organism>
<gene>
    <name evidence="5" type="ORF">Slin15195_G085700</name>
</gene>
<proteinExistence type="predicted"/>
<evidence type="ECO:0000313" key="6">
    <source>
        <dbReference type="Proteomes" id="UP001056384"/>
    </source>
</evidence>
<dbReference type="InterPro" id="IPR013529">
    <property type="entry name" value="Glyco_hydro_42_N"/>
</dbReference>
<dbReference type="FunFam" id="3.20.20.80:FF:000135">
    <property type="entry name" value="Beta-galactosidase, putative, bgl35A"/>
    <property type="match status" value="1"/>
</dbReference>
<evidence type="ECO:0000256" key="2">
    <source>
        <dbReference type="ARBA" id="ARBA00023295"/>
    </source>
</evidence>